<dbReference type="InterPro" id="IPR009057">
    <property type="entry name" value="Homeodomain-like_sf"/>
</dbReference>
<keyword evidence="3 4" id="KW-0539">Nucleus</keyword>
<evidence type="ECO:0000256" key="1">
    <source>
        <dbReference type="ARBA" id="ARBA00023125"/>
    </source>
</evidence>
<accession>A0A3P3Y2T5</accession>
<dbReference type="Gene3D" id="1.10.10.60">
    <property type="entry name" value="Homeodomain-like"/>
    <property type="match status" value="1"/>
</dbReference>
<keyword evidence="7" id="KW-0496">Mitochondrion</keyword>
<name>A0A3P3Y2T5_PLABS</name>
<comment type="subcellular location">
    <subcellularLocation>
        <location evidence="4">Nucleus</location>
    </subcellularLocation>
</comment>
<gene>
    <name evidence="7" type="ORF">PLBR_LOCUS1710</name>
</gene>
<dbReference type="AlphaFoldDB" id="A0A3P3Y2T5"/>
<evidence type="ECO:0000256" key="2">
    <source>
        <dbReference type="ARBA" id="ARBA00023155"/>
    </source>
</evidence>
<evidence type="ECO:0000259" key="6">
    <source>
        <dbReference type="PROSITE" id="PS50071"/>
    </source>
</evidence>
<feature type="domain" description="Homeobox" evidence="6">
    <location>
        <begin position="110"/>
        <end position="173"/>
    </location>
</feature>
<dbReference type="InterPro" id="IPR050224">
    <property type="entry name" value="TALE_homeobox"/>
</dbReference>
<evidence type="ECO:0000256" key="5">
    <source>
        <dbReference type="SAM" id="MobiDB-lite"/>
    </source>
</evidence>
<evidence type="ECO:0000256" key="4">
    <source>
        <dbReference type="PROSITE-ProRule" id="PRU00108"/>
    </source>
</evidence>
<dbReference type="GO" id="GO:0003677">
    <property type="term" value="F:DNA binding"/>
    <property type="evidence" value="ECO:0007669"/>
    <property type="project" value="UniProtKB-UniRule"/>
</dbReference>
<dbReference type="SUPFAM" id="SSF46689">
    <property type="entry name" value="Homeodomain-like"/>
    <property type="match status" value="1"/>
</dbReference>
<dbReference type="GO" id="GO:0006355">
    <property type="term" value="P:regulation of DNA-templated transcription"/>
    <property type="evidence" value="ECO:0007669"/>
    <property type="project" value="InterPro"/>
</dbReference>
<dbReference type="InterPro" id="IPR001356">
    <property type="entry name" value="HD"/>
</dbReference>
<evidence type="ECO:0000256" key="3">
    <source>
        <dbReference type="ARBA" id="ARBA00023242"/>
    </source>
</evidence>
<organism evidence="7 8">
    <name type="scientific">Plasmodiophora brassicae</name>
    <name type="common">Clubroot disease agent</name>
    <dbReference type="NCBI Taxonomy" id="37360"/>
    <lineage>
        <taxon>Eukaryota</taxon>
        <taxon>Sar</taxon>
        <taxon>Rhizaria</taxon>
        <taxon>Endomyxa</taxon>
        <taxon>Phytomyxea</taxon>
        <taxon>Plasmodiophorida</taxon>
        <taxon>Plasmodiophoridae</taxon>
        <taxon>Plasmodiophora</taxon>
    </lineage>
</organism>
<feature type="DNA-binding region" description="Homeobox" evidence="4">
    <location>
        <begin position="112"/>
        <end position="174"/>
    </location>
</feature>
<dbReference type="SMART" id="SM00389">
    <property type="entry name" value="HOX"/>
    <property type="match status" value="1"/>
</dbReference>
<feature type="region of interest" description="Disordered" evidence="5">
    <location>
        <begin position="1"/>
        <end position="40"/>
    </location>
</feature>
<protein>
    <recommendedName>
        <fullName evidence="6">Homeobox domain-containing protein</fullName>
    </recommendedName>
</protein>
<dbReference type="CDD" id="cd00086">
    <property type="entry name" value="homeodomain"/>
    <property type="match status" value="1"/>
</dbReference>
<keyword evidence="1 4" id="KW-0238">DNA-binding</keyword>
<keyword evidence="2 4" id="KW-0371">Homeobox</keyword>
<reference evidence="7 8" key="1">
    <citation type="submission" date="2018-03" db="EMBL/GenBank/DDBJ databases">
        <authorList>
            <person name="Fogelqvist J."/>
        </authorList>
    </citation>
    <scope>NUCLEOTIDE SEQUENCE [LARGE SCALE GENOMIC DNA]</scope>
</reference>
<dbReference type="PANTHER" id="PTHR11850">
    <property type="entry name" value="HOMEOBOX PROTEIN TRANSCRIPTION FACTORS"/>
    <property type="match status" value="1"/>
</dbReference>
<dbReference type="Pfam" id="PF05920">
    <property type="entry name" value="Homeobox_KN"/>
    <property type="match status" value="1"/>
</dbReference>
<dbReference type="GO" id="GO:0005634">
    <property type="term" value="C:nucleus"/>
    <property type="evidence" value="ECO:0007669"/>
    <property type="project" value="UniProtKB-SubCell"/>
</dbReference>
<dbReference type="EMBL" id="OVEO01000002">
    <property type="protein sequence ID" value="SPQ94495.1"/>
    <property type="molecule type" value="Genomic_DNA"/>
</dbReference>
<sequence length="213" mass="24116">MSRDQDFSECLDPQADPSHVGRSMTLPRRPVAKLGPAPTSPQVRTLVDGNQADFEEIAQRVTSELESCVPPADKDVVVRTVLYRLGKRFSECNDRIIQICSQSNEAALEEPPKKKACRTTGSNVEPMKKWFLEHLNYPYPTNEEKAVMAKESGQSVRQVSNWFINIRMRVWTPLVKSYGIVLVENGGPFARERHVLPDDAVQEILGHFKRNEP</sequence>
<geneLocation type="mitochondrion" evidence="7"/>
<proteinExistence type="predicted"/>
<evidence type="ECO:0000313" key="8">
    <source>
        <dbReference type="Proteomes" id="UP000290189"/>
    </source>
</evidence>
<dbReference type="InterPro" id="IPR008422">
    <property type="entry name" value="KN_HD"/>
</dbReference>
<dbReference type="PROSITE" id="PS50071">
    <property type="entry name" value="HOMEOBOX_2"/>
    <property type="match status" value="1"/>
</dbReference>
<evidence type="ECO:0000313" key="7">
    <source>
        <dbReference type="EMBL" id="SPQ94495.1"/>
    </source>
</evidence>
<dbReference type="Proteomes" id="UP000290189">
    <property type="component" value="Unassembled WGS sequence"/>
</dbReference>